<name>A0A2T0PSU9_9ACTN</name>
<dbReference type="RefSeq" id="WP_106253321.1">
    <property type="nucleotide sequence ID" value="NZ_PVZC01000012.1"/>
</dbReference>
<dbReference type="AlphaFoldDB" id="A0A2T0PSU9"/>
<reference evidence="1 2" key="1">
    <citation type="submission" date="2018-03" db="EMBL/GenBank/DDBJ databases">
        <title>Genomic Encyclopedia of Archaeal and Bacterial Type Strains, Phase II (KMG-II): from individual species to whole genera.</title>
        <authorList>
            <person name="Goeker M."/>
        </authorList>
    </citation>
    <scope>NUCLEOTIDE SEQUENCE [LARGE SCALE GENOMIC DNA]</scope>
    <source>
        <strain evidence="1 2">DSM 45601</strain>
    </source>
</reference>
<dbReference type="OrthoDB" id="4551805at2"/>
<evidence type="ECO:0000313" key="1">
    <source>
        <dbReference type="EMBL" id="PRX91974.1"/>
    </source>
</evidence>
<protein>
    <recommendedName>
        <fullName evidence="3">Homeodomain-like domain-containing protein</fullName>
    </recommendedName>
</protein>
<dbReference type="Proteomes" id="UP000237846">
    <property type="component" value="Unassembled WGS sequence"/>
</dbReference>
<gene>
    <name evidence="1" type="ORF">CLV72_11247</name>
</gene>
<dbReference type="EMBL" id="PVZC01000012">
    <property type="protein sequence ID" value="PRX91974.1"/>
    <property type="molecule type" value="Genomic_DNA"/>
</dbReference>
<sequence length="175" mass="18747">MPAPLPAQKRAAILADIQAGELSRNAIARKHKVSVGTVTNIANKAGLTTAFDRSGVEKATRARVADAAAVRAEVSRKFLDRANEMLDQMHEPHLVFNFGGKDNDYNERILSRPPTTDLRNLMTSAAVAIDKHLKIESSGKDPNADAAASMLGTLRTALEGAADRLRDDTATEDGS</sequence>
<comment type="caution">
    <text evidence="1">The sequence shown here is derived from an EMBL/GenBank/DDBJ whole genome shotgun (WGS) entry which is preliminary data.</text>
</comment>
<accession>A0A2T0PSU9</accession>
<keyword evidence="2" id="KW-1185">Reference proteome</keyword>
<proteinExistence type="predicted"/>
<evidence type="ECO:0008006" key="3">
    <source>
        <dbReference type="Google" id="ProtNLM"/>
    </source>
</evidence>
<organism evidence="1 2">
    <name type="scientific">Allonocardiopsis opalescens</name>
    <dbReference type="NCBI Taxonomy" id="1144618"/>
    <lineage>
        <taxon>Bacteria</taxon>
        <taxon>Bacillati</taxon>
        <taxon>Actinomycetota</taxon>
        <taxon>Actinomycetes</taxon>
        <taxon>Streptosporangiales</taxon>
        <taxon>Allonocardiopsis</taxon>
    </lineage>
</organism>
<evidence type="ECO:0000313" key="2">
    <source>
        <dbReference type="Proteomes" id="UP000237846"/>
    </source>
</evidence>